<dbReference type="Gene3D" id="1.10.1670.10">
    <property type="entry name" value="Helix-hairpin-Helix base-excision DNA repair enzymes (C-terminal)"/>
    <property type="match status" value="1"/>
</dbReference>
<dbReference type="Proteomes" id="UP000289437">
    <property type="component" value="Unassembled WGS sequence"/>
</dbReference>
<dbReference type="OrthoDB" id="9800977at2"/>
<dbReference type="SMART" id="SM00478">
    <property type="entry name" value="ENDO3c"/>
    <property type="match status" value="1"/>
</dbReference>
<keyword evidence="6" id="KW-0378">Hydrolase</keyword>
<evidence type="ECO:0000256" key="2">
    <source>
        <dbReference type="ARBA" id="ARBA00022723"/>
    </source>
</evidence>
<evidence type="ECO:0000259" key="5">
    <source>
        <dbReference type="SMART" id="SM00478"/>
    </source>
</evidence>
<dbReference type="PANTHER" id="PTHR10359:SF19">
    <property type="entry name" value="DNA REPAIR GLYCOSYLASE MJ1434-RELATED"/>
    <property type="match status" value="1"/>
</dbReference>
<dbReference type="Pfam" id="PF00730">
    <property type="entry name" value="HhH-GPD"/>
    <property type="match status" value="1"/>
</dbReference>
<feature type="domain" description="HhH-GPD" evidence="5">
    <location>
        <begin position="48"/>
        <end position="209"/>
    </location>
</feature>
<comment type="caution">
    <text evidence="6">The sequence shown here is derived from an EMBL/GenBank/DDBJ whole genome shotgun (WGS) entry which is preliminary data.</text>
</comment>
<keyword evidence="6" id="KW-0540">Nuclease</keyword>
<evidence type="ECO:0000256" key="4">
    <source>
        <dbReference type="ARBA" id="ARBA00023014"/>
    </source>
</evidence>
<protein>
    <submittedName>
        <fullName evidence="6">Endonuclease III</fullName>
    </submittedName>
</protein>
<dbReference type="RefSeq" id="WP_128912364.1">
    <property type="nucleotide sequence ID" value="NZ_RDSM01000001.1"/>
</dbReference>
<accession>A0A4V1L682</accession>
<dbReference type="GO" id="GO:0051539">
    <property type="term" value="F:4 iron, 4 sulfur cluster binding"/>
    <property type="evidence" value="ECO:0007669"/>
    <property type="project" value="UniProtKB-KW"/>
</dbReference>
<keyword evidence="3" id="KW-0408">Iron</keyword>
<dbReference type="SUPFAM" id="SSF48150">
    <property type="entry name" value="DNA-glycosylase"/>
    <property type="match status" value="1"/>
</dbReference>
<name>A0A4V1L682_9BACT</name>
<keyword evidence="4" id="KW-0411">Iron-sulfur</keyword>
<dbReference type="InterPro" id="IPR003265">
    <property type="entry name" value="HhH-GPD_domain"/>
</dbReference>
<dbReference type="AlphaFoldDB" id="A0A4V1L682"/>
<dbReference type="InterPro" id="IPR023170">
    <property type="entry name" value="HhH_base_excis_C"/>
</dbReference>
<dbReference type="GO" id="GO:0046872">
    <property type="term" value="F:metal ion binding"/>
    <property type="evidence" value="ECO:0007669"/>
    <property type="project" value="UniProtKB-KW"/>
</dbReference>
<keyword evidence="7" id="KW-1185">Reference proteome</keyword>
<dbReference type="EMBL" id="RDSM01000001">
    <property type="protein sequence ID" value="RXH58354.1"/>
    <property type="molecule type" value="Genomic_DNA"/>
</dbReference>
<keyword evidence="2" id="KW-0479">Metal-binding</keyword>
<evidence type="ECO:0000256" key="3">
    <source>
        <dbReference type="ARBA" id="ARBA00023004"/>
    </source>
</evidence>
<dbReference type="InterPro" id="IPR011257">
    <property type="entry name" value="DNA_glycosylase"/>
</dbReference>
<sequence>MPDSTEPLFPTKPDPRLPEIHAILLERYGRPAPRVPWDPLTQLIYSMLTSRTKTAESEQVMRDLHARFPTWDDLRDASVDEIERTIAIVTFPEVKAPRLKAALMGITSRYGSLTLDFLAKYRTEKIRSWLEQFEGVGNQVSAAVANFSTLRRRAICVDAHHLRVTQRLALTPRADAAITEERLMRLVPLDWTAEILDEHHSLFKIHGQTLCTFSDPQCRRCPLLERCPFGTRAAGPEK</sequence>
<evidence type="ECO:0000313" key="6">
    <source>
        <dbReference type="EMBL" id="RXH58354.1"/>
    </source>
</evidence>
<dbReference type="GO" id="GO:0006284">
    <property type="term" value="P:base-excision repair"/>
    <property type="evidence" value="ECO:0007669"/>
    <property type="project" value="InterPro"/>
</dbReference>
<gene>
    <name evidence="6" type="ORF">GRAN_1664</name>
</gene>
<dbReference type="GO" id="GO:0004519">
    <property type="term" value="F:endonuclease activity"/>
    <property type="evidence" value="ECO:0007669"/>
    <property type="project" value="UniProtKB-KW"/>
</dbReference>
<dbReference type="PANTHER" id="PTHR10359">
    <property type="entry name" value="A/G-SPECIFIC ADENINE GLYCOSYLASE/ENDONUCLEASE III"/>
    <property type="match status" value="1"/>
</dbReference>
<reference evidence="6 7" key="1">
    <citation type="submission" date="2018-11" db="EMBL/GenBank/DDBJ databases">
        <authorList>
            <person name="Mardanov A.V."/>
            <person name="Ravin N.V."/>
            <person name="Dedysh S.N."/>
        </authorList>
    </citation>
    <scope>NUCLEOTIDE SEQUENCE [LARGE SCALE GENOMIC DNA]</scope>
    <source>
        <strain evidence="6 7">AF10</strain>
    </source>
</reference>
<organism evidence="6 7">
    <name type="scientific">Granulicella sibirica</name>
    <dbReference type="NCBI Taxonomy" id="2479048"/>
    <lineage>
        <taxon>Bacteria</taxon>
        <taxon>Pseudomonadati</taxon>
        <taxon>Acidobacteriota</taxon>
        <taxon>Terriglobia</taxon>
        <taxon>Terriglobales</taxon>
        <taxon>Acidobacteriaceae</taxon>
        <taxon>Granulicella</taxon>
    </lineage>
</organism>
<dbReference type="CDD" id="cd00056">
    <property type="entry name" value="ENDO3c"/>
    <property type="match status" value="1"/>
</dbReference>
<keyword evidence="6" id="KW-0255">Endonuclease</keyword>
<evidence type="ECO:0000256" key="1">
    <source>
        <dbReference type="ARBA" id="ARBA00022485"/>
    </source>
</evidence>
<dbReference type="Gene3D" id="1.10.340.30">
    <property type="entry name" value="Hypothetical protein, domain 2"/>
    <property type="match status" value="1"/>
</dbReference>
<proteinExistence type="predicted"/>
<dbReference type="PIRSF" id="PIRSF001435">
    <property type="entry name" value="Nth"/>
    <property type="match status" value="1"/>
</dbReference>
<evidence type="ECO:0000313" key="7">
    <source>
        <dbReference type="Proteomes" id="UP000289437"/>
    </source>
</evidence>
<keyword evidence="1" id="KW-0004">4Fe-4S</keyword>
<reference evidence="7" key="2">
    <citation type="submission" date="2019-02" db="EMBL/GenBank/DDBJ databases">
        <title>Granulicella sibirica sp. nov., a psychrotolerant acidobacterium isolated from an organic soil layer in forested tundra, West Siberia.</title>
        <authorList>
            <person name="Oshkin I.Y."/>
            <person name="Kulichevskaya I.S."/>
            <person name="Rijpstra W.I.C."/>
            <person name="Sinninghe Damste J.S."/>
            <person name="Rakitin A.L."/>
            <person name="Ravin N.V."/>
            <person name="Dedysh S.N."/>
        </authorList>
    </citation>
    <scope>NUCLEOTIDE SEQUENCE [LARGE SCALE GENOMIC DNA]</scope>
    <source>
        <strain evidence="7">AF10</strain>
    </source>
</reference>